<proteinExistence type="predicted"/>
<gene>
    <name evidence="3" type="ORF">IV49_GL001053</name>
</gene>
<name>A0A0R2HI24_9FIRM</name>
<dbReference type="EMBL" id="JQBL01000028">
    <property type="protein sequence ID" value="KRN48845.1"/>
    <property type="molecule type" value="Genomic_DNA"/>
</dbReference>
<organism evidence="3 4">
    <name type="scientific">Kandleria vitulina DSM 20405</name>
    <dbReference type="NCBI Taxonomy" id="1410657"/>
    <lineage>
        <taxon>Bacteria</taxon>
        <taxon>Bacillati</taxon>
        <taxon>Bacillota</taxon>
        <taxon>Erysipelotrichia</taxon>
        <taxon>Erysipelotrichales</taxon>
        <taxon>Coprobacillaceae</taxon>
        <taxon>Kandleria</taxon>
    </lineage>
</organism>
<feature type="signal peptide" evidence="2">
    <location>
        <begin position="1"/>
        <end position="18"/>
    </location>
</feature>
<reference evidence="3 4" key="1">
    <citation type="journal article" date="2015" name="Genome Announc.">
        <title>Expanding the biotechnology potential of lactobacilli through comparative genomics of 213 strains and associated genera.</title>
        <authorList>
            <person name="Sun Z."/>
            <person name="Harris H.M."/>
            <person name="McCann A."/>
            <person name="Guo C."/>
            <person name="Argimon S."/>
            <person name="Zhang W."/>
            <person name="Yang X."/>
            <person name="Jeffery I.B."/>
            <person name="Cooney J.C."/>
            <person name="Kagawa T.F."/>
            <person name="Liu W."/>
            <person name="Song Y."/>
            <person name="Salvetti E."/>
            <person name="Wrobel A."/>
            <person name="Rasinkangas P."/>
            <person name="Parkhill J."/>
            <person name="Rea M.C."/>
            <person name="O'Sullivan O."/>
            <person name="Ritari J."/>
            <person name="Douillard F.P."/>
            <person name="Paul Ross R."/>
            <person name="Yang R."/>
            <person name="Briner A.E."/>
            <person name="Felis G.E."/>
            <person name="de Vos W.M."/>
            <person name="Barrangou R."/>
            <person name="Klaenhammer T.R."/>
            <person name="Caufield P.W."/>
            <person name="Cui Y."/>
            <person name="Zhang H."/>
            <person name="O'Toole P.W."/>
        </authorList>
    </citation>
    <scope>NUCLEOTIDE SEQUENCE [LARGE SCALE GENOMIC DNA]</scope>
    <source>
        <strain evidence="3 4">DSM 20405</strain>
    </source>
</reference>
<keyword evidence="1" id="KW-0472">Membrane</keyword>
<keyword evidence="4" id="KW-1185">Reference proteome</keyword>
<dbReference type="AlphaFoldDB" id="A0A0R2HI24"/>
<feature type="chain" id="PRO_5039124878" evidence="2">
    <location>
        <begin position="19"/>
        <end position="214"/>
    </location>
</feature>
<accession>A0A0R2HI24</accession>
<comment type="caution">
    <text evidence="3">The sequence shown here is derived from an EMBL/GenBank/DDBJ whole genome shotgun (WGS) entry which is preliminary data.</text>
</comment>
<evidence type="ECO:0000313" key="3">
    <source>
        <dbReference type="EMBL" id="KRN48845.1"/>
    </source>
</evidence>
<dbReference type="Proteomes" id="UP000051841">
    <property type="component" value="Unassembled WGS sequence"/>
</dbReference>
<protein>
    <submittedName>
        <fullName evidence="3">Uncharacterized protein</fullName>
    </submittedName>
</protein>
<keyword evidence="2" id="KW-0732">Signal</keyword>
<evidence type="ECO:0000313" key="4">
    <source>
        <dbReference type="Proteomes" id="UP000051841"/>
    </source>
</evidence>
<dbReference type="PATRIC" id="fig|1410657.5.peg.1094"/>
<sequence length="214" mass="23173">MKKIIMVFMALFMLCGCAKYKMVVNVDGDGKVDASLKSLISEEALLSQNMTKDEAISAMKKSLVGNNEEATVKEIKEEINHKTYYGLSITNIKTKSIKSTVKDGKISVDIPVDALISSIKSGLPNMSLKSIKKLGGEVSIVVNMPTSATSTVGKVNGKQVKVDLLDLAYNNKEVKSIHVTCEKEDHTGVVAGIVLVIIVLAGVLVMMKRKQKID</sequence>
<dbReference type="PROSITE" id="PS51257">
    <property type="entry name" value="PROKAR_LIPOPROTEIN"/>
    <property type="match status" value="1"/>
</dbReference>
<keyword evidence="1" id="KW-0812">Transmembrane</keyword>
<evidence type="ECO:0000256" key="2">
    <source>
        <dbReference type="SAM" id="SignalP"/>
    </source>
</evidence>
<keyword evidence="1" id="KW-1133">Transmembrane helix</keyword>
<feature type="transmembrane region" description="Helical" evidence="1">
    <location>
        <begin position="188"/>
        <end position="207"/>
    </location>
</feature>
<evidence type="ECO:0000256" key="1">
    <source>
        <dbReference type="SAM" id="Phobius"/>
    </source>
</evidence>
<dbReference type="RefSeq" id="WP_031589650.1">
    <property type="nucleotide sequence ID" value="NZ_JNKN01000032.1"/>
</dbReference>